<dbReference type="EMBL" id="EF633985">
    <property type="protein sequence ID" value="ABR23502.1"/>
    <property type="molecule type" value="mRNA"/>
</dbReference>
<reference evidence="2" key="1">
    <citation type="submission" date="2007-05" db="EMBL/GenBank/DDBJ databases">
        <authorList>
            <person name="Douchkov D."/>
            <person name="Schweizer P."/>
        </authorList>
    </citation>
    <scope>NUCLEOTIDE SEQUENCE</scope>
    <source>
        <tissue evidence="2">Salivary gland</tissue>
    </source>
</reference>
<sequence length="54" mass="6084">MNAAFLVLLVVALAVAVVTAAPQYLVSGYYGYPYAPSVGYYYHSYYPYHHYLGR</sequence>
<feature type="signal peptide" evidence="1">
    <location>
        <begin position="1"/>
        <end position="20"/>
    </location>
</feature>
<accession>A6NA19</accession>
<proteinExistence type="evidence at transcript level"/>
<keyword evidence="1" id="KW-0732">Signal</keyword>
<organism evidence="2">
    <name type="scientific">Ornithodoros parkeri</name>
    <name type="common">Soft tick</name>
    <name type="synonym">Argasid tick</name>
    <dbReference type="NCBI Taxonomy" id="140564"/>
    <lineage>
        <taxon>Eukaryota</taxon>
        <taxon>Metazoa</taxon>
        <taxon>Ecdysozoa</taxon>
        <taxon>Arthropoda</taxon>
        <taxon>Chelicerata</taxon>
        <taxon>Arachnida</taxon>
        <taxon>Acari</taxon>
        <taxon>Parasitiformes</taxon>
        <taxon>Ixodida</taxon>
        <taxon>Ixodoidea</taxon>
        <taxon>Argasidae</taxon>
        <taxon>Ornithodorinae</taxon>
        <taxon>Ornithodoros</taxon>
    </lineage>
</organism>
<evidence type="ECO:0000256" key="1">
    <source>
        <dbReference type="SAM" id="SignalP"/>
    </source>
</evidence>
<name>A6NA19_ORNPR</name>
<reference evidence="2" key="2">
    <citation type="journal article" date="2008" name="Insect Biochem. Mol. Biol.">
        <title>An insight into the sialome of the soft tick, Ornithodorus parkeri.</title>
        <authorList>
            <person name="Francischetti I.M."/>
            <person name="Mans B.J."/>
            <person name="Meng Z."/>
            <person name="Gudderra N."/>
            <person name="Veenstra T.D."/>
            <person name="Pham V.M."/>
            <person name="Ribeiro J.M."/>
        </authorList>
    </citation>
    <scope>NUCLEOTIDE SEQUENCE</scope>
    <source>
        <tissue evidence="2">Salivary gland</tissue>
    </source>
</reference>
<feature type="chain" id="PRO_5002700194" evidence="1">
    <location>
        <begin position="21"/>
        <end position="54"/>
    </location>
</feature>
<dbReference type="AlphaFoldDB" id="A6NA19"/>
<evidence type="ECO:0000313" key="2">
    <source>
        <dbReference type="EMBL" id="ABR23502.1"/>
    </source>
</evidence>
<protein>
    <submittedName>
        <fullName evidence="2">GYY secreted salivary protein</fullName>
    </submittedName>
</protein>